<keyword evidence="1" id="KW-0328">Glycosyltransferase</keyword>
<accession>A0A1H0V839</accession>
<evidence type="ECO:0000313" key="2">
    <source>
        <dbReference type="Proteomes" id="UP000199497"/>
    </source>
</evidence>
<protein>
    <submittedName>
        <fullName evidence="1">Predicted amidophosphoribosyltransferases</fullName>
    </submittedName>
</protein>
<name>A0A1H0V839_9ACTN</name>
<dbReference type="SUPFAM" id="SSF53271">
    <property type="entry name" value="PRTase-like"/>
    <property type="match status" value="1"/>
</dbReference>
<sequence length="266" mass="28983">MNDPRLHETLRNALLDRVGGFFRNTVRHSGETCSVCTGPVASTDSARCGVCSSHHAEFGDRLADQVLPLTYVCGNHPQGIHQSAHTVVSYKRTPVAEKSVKDLCLMILAATTIHASCIAVPPGRTWQAVTFVPSASKPGRGHPVAQLARQVAFHNDADNRLTLDLGPGIEADQRTVRGDRFAVPARYRERVEGKHVLLVDDTWTTGAKAQSAAVSLKEVGAAHVTALCAARWCRYEWESHRLLLDRCTEPYDAYFCPVTGGTCPTN</sequence>
<reference evidence="2" key="1">
    <citation type="submission" date="2016-10" db="EMBL/GenBank/DDBJ databases">
        <authorList>
            <person name="Varghese N."/>
            <person name="Submissions S."/>
        </authorList>
    </citation>
    <scope>NUCLEOTIDE SEQUENCE [LARGE SCALE GENOMIC DNA]</scope>
    <source>
        <strain evidence="2">DSM 46732</strain>
    </source>
</reference>
<dbReference type="GO" id="GO:0016757">
    <property type="term" value="F:glycosyltransferase activity"/>
    <property type="evidence" value="ECO:0007669"/>
    <property type="project" value="UniProtKB-KW"/>
</dbReference>
<dbReference type="Gene3D" id="3.40.50.2020">
    <property type="match status" value="1"/>
</dbReference>
<evidence type="ECO:0000313" key="1">
    <source>
        <dbReference type="EMBL" id="SDP74368.1"/>
    </source>
</evidence>
<dbReference type="InterPro" id="IPR029057">
    <property type="entry name" value="PRTase-like"/>
</dbReference>
<dbReference type="CDD" id="cd06223">
    <property type="entry name" value="PRTases_typeI"/>
    <property type="match status" value="1"/>
</dbReference>
<keyword evidence="2" id="KW-1185">Reference proteome</keyword>
<dbReference type="InterPro" id="IPR000836">
    <property type="entry name" value="PRTase_dom"/>
</dbReference>
<dbReference type="AlphaFoldDB" id="A0A1H0V839"/>
<dbReference type="EMBL" id="FNJR01000008">
    <property type="protein sequence ID" value="SDP74368.1"/>
    <property type="molecule type" value="Genomic_DNA"/>
</dbReference>
<dbReference type="STRING" id="405564.SAMN04487905_10858"/>
<gene>
    <name evidence="1" type="ORF">SAMN04487905_10858</name>
</gene>
<organism evidence="1 2">
    <name type="scientific">Actinopolyspora xinjiangensis</name>
    <dbReference type="NCBI Taxonomy" id="405564"/>
    <lineage>
        <taxon>Bacteria</taxon>
        <taxon>Bacillati</taxon>
        <taxon>Actinomycetota</taxon>
        <taxon>Actinomycetes</taxon>
        <taxon>Actinopolysporales</taxon>
        <taxon>Actinopolysporaceae</taxon>
        <taxon>Actinopolyspora</taxon>
    </lineage>
</organism>
<keyword evidence="1" id="KW-0808">Transferase</keyword>
<dbReference type="Proteomes" id="UP000199497">
    <property type="component" value="Unassembled WGS sequence"/>
</dbReference>
<proteinExistence type="predicted"/>